<reference evidence="3 4" key="1">
    <citation type="submission" date="2016-10" db="EMBL/GenBank/DDBJ databases">
        <title>Description of Gloeomargarita lithophora gen. nov., sp. nov., a thylakoid-bearing basal-branching cyanobacterium with intracellular carbonates, and proposal for Gloeomargaritales ord. nov.</title>
        <authorList>
            <person name="Moreira D."/>
            <person name="Tavera R."/>
            <person name="Benzerara K."/>
            <person name="Skouri-Panet F."/>
            <person name="Couradeau E."/>
            <person name="Gerard E."/>
            <person name="Loussert C."/>
            <person name="Novelo E."/>
            <person name="Zivanovic Y."/>
            <person name="Lopez-Garcia P."/>
        </authorList>
    </citation>
    <scope>NUCLEOTIDE SEQUENCE [LARGE SCALE GENOMIC DNA]</scope>
    <source>
        <strain evidence="3 4">D10</strain>
    </source>
</reference>
<feature type="transmembrane region" description="Helical" evidence="1">
    <location>
        <begin position="61"/>
        <end position="82"/>
    </location>
</feature>
<name>A0A1J0AGZ1_9CYAN</name>
<dbReference type="Proteomes" id="UP000180235">
    <property type="component" value="Chromosome"/>
</dbReference>
<evidence type="ECO:0000259" key="2">
    <source>
        <dbReference type="PROSITE" id="PS51201"/>
    </source>
</evidence>
<keyword evidence="1" id="KW-0812">Transmembrane</keyword>
<evidence type="ECO:0000313" key="3">
    <source>
        <dbReference type="EMBL" id="APB35206.1"/>
    </source>
</evidence>
<dbReference type="SUPFAM" id="SSF81324">
    <property type="entry name" value="Voltage-gated potassium channels"/>
    <property type="match status" value="1"/>
</dbReference>
<dbReference type="InterPro" id="IPR003148">
    <property type="entry name" value="RCK_N"/>
</dbReference>
<dbReference type="SUPFAM" id="SSF51735">
    <property type="entry name" value="NAD(P)-binding Rossmann-fold domains"/>
    <property type="match status" value="1"/>
</dbReference>
<dbReference type="STRING" id="1188229.GlitD10_2862"/>
<keyword evidence="1" id="KW-1133">Transmembrane helix</keyword>
<evidence type="ECO:0000256" key="1">
    <source>
        <dbReference type="SAM" id="Phobius"/>
    </source>
</evidence>
<feature type="transmembrane region" description="Helical" evidence="1">
    <location>
        <begin position="12"/>
        <end position="29"/>
    </location>
</feature>
<feature type="domain" description="RCK N-terminal" evidence="2">
    <location>
        <begin position="104"/>
        <end position="237"/>
    </location>
</feature>
<dbReference type="PROSITE" id="PS51201">
    <property type="entry name" value="RCK_N"/>
    <property type="match status" value="1"/>
</dbReference>
<dbReference type="OrthoDB" id="9799090at2"/>
<sequence>MARSGFKLESLWLIGLGMVGVVVVILLWSEGGFADPATAWEVFTNILITLVGEYPDKPKTILGQIFQLLLLLFGTFIFGAIVGKFSSFFVTQALLQEENMQVFNDHIIVCNWNEKAPTVIHQLLQGNQQHPRHIVVISASEIPQKAEFASQMHVHFVQADPTHHATLQKFSASQAKAVILLADEETQGPDEKNALIALAIKHLEQDSNICKNIHVVAELVNFERYRHLKEAGVDEMVSVRDYSSGIIAQSALFKNMSVVYQQLLTYTDDTNEFYFMEPGNYPVSWQGLSFAELTQNVARFGQPEQPLILVGIRRGNGDILLNPKRSQFQRLAPDDTLIIMAFQVVERLG</sequence>
<accession>A0A1J0AGZ1</accession>
<gene>
    <name evidence="3" type="primary">trkA-2</name>
    <name evidence="3" type="ORF">GlitD10_2862</name>
</gene>
<evidence type="ECO:0000313" key="4">
    <source>
        <dbReference type="Proteomes" id="UP000180235"/>
    </source>
</evidence>
<dbReference type="Gene3D" id="3.40.50.720">
    <property type="entry name" value="NAD(P)-binding Rossmann-like Domain"/>
    <property type="match status" value="1"/>
</dbReference>
<keyword evidence="1" id="KW-0472">Membrane</keyword>
<dbReference type="AlphaFoldDB" id="A0A1J0AGZ1"/>
<dbReference type="PANTHER" id="PTHR31563">
    <property type="entry name" value="ION CHANNEL POLLUX-RELATED"/>
    <property type="match status" value="1"/>
</dbReference>
<dbReference type="Pfam" id="PF02254">
    <property type="entry name" value="TrkA_N"/>
    <property type="match status" value="1"/>
</dbReference>
<dbReference type="InterPro" id="IPR036291">
    <property type="entry name" value="NAD(P)-bd_dom_sf"/>
</dbReference>
<dbReference type="KEGG" id="glt:GlitD10_2862"/>
<organism evidence="3 4">
    <name type="scientific">Gloeomargarita lithophora Alchichica-D10</name>
    <dbReference type="NCBI Taxonomy" id="1188229"/>
    <lineage>
        <taxon>Bacteria</taxon>
        <taxon>Bacillati</taxon>
        <taxon>Cyanobacteriota</taxon>
        <taxon>Cyanophyceae</taxon>
        <taxon>Gloeomargaritales</taxon>
        <taxon>Gloeomargaritaceae</taxon>
        <taxon>Gloeomargarita</taxon>
    </lineage>
</organism>
<proteinExistence type="predicted"/>
<dbReference type="InterPro" id="IPR044849">
    <property type="entry name" value="CASTOR/POLLUX/SYM8-like"/>
</dbReference>
<dbReference type="RefSeq" id="WP_071455533.1">
    <property type="nucleotide sequence ID" value="NZ_CP017675.1"/>
</dbReference>
<dbReference type="EMBL" id="CP017675">
    <property type="protein sequence ID" value="APB35206.1"/>
    <property type="molecule type" value="Genomic_DNA"/>
</dbReference>
<dbReference type="GO" id="GO:0006813">
    <property type="term" value="P:potassium ion transport"/>
    <property type="evidence" value="ECO:0007669"/>
    <property type="project" value="InterPro"/>
</dbReference>
<keyword evidence="4" id="KW-1185">Reference proteome</keyword>
<dbReference type="PANTHER" id="PTHR31563:SF10">
    <property type="entry name" value="ION CHANNEL POLLUX-RELATED"/>
    <property type="match status" value="1"/>
</dbReference>
<protein>
    <submittedName>
        <fullName evidence="3">Ion transport 2 domain protein</fullName>
    </submittedName>
</protein>